<dbReference type="AlphaFoldDB" id="A0A1Y6CJN0"/>
<reference evidence="8" key="1">
    <citation type="submission" date="2017-04" db="EMBL/GenBank/DDBJ databases">
        <authorList>
            <person name="Varghese N."/>
            <person name="Submissions S."/>
        </authorList>
    </citation>
    <scope>NUCLEOTIDE SEQUENCE [LARGE SCALE GENOMIC DNA]</scope>
    <source>
        <strain evidence="8">RKEM611</strain>
    </source>
</reference>
<gene>
    <name evidence="7" type="ORF">SAMN06296036_12490</name>
</gene>
<evidence type="ECO:0000256" key="5">
    <source>
        <dbReference type="ARBA" id="ARBA00022825"/>
    </source>
</evidence>
<evidence type="ECO:0000256" key="2">
    <source>
        <dbReference type="ARBA" id="ARBA00022670"/>
    </source>
</evidence>
<evidence type="ECO:0000256" key="6">
    <source>
        <dbReference type="RuleBase" id="RU004296"/>
    </source>
</evidence>
<dbReference type="Proteomes" id="UP000192907">
    <property type="component" value="Unassembled WGS sequence"/>
</dbReference>
<dbReference type="InterPro" id="IPR043504">
    <property type="entry name" value="Peptidase_S1_PA_chymotrypsin"/>
</dbReference>
<evidence type="ECO:0000313" key="7">
    <source>
        <dbReference type="EMBL" id="SMF69018.1"/>
    </source>
</evidence>
<dbReference type="STRING" id="1513793.SAMN06296036_12490"/>
<dbReference type="Pfam" id="PF13365">
    <property type="entry name" value="Trypsin_2"/>
    <property type="match status" value="1"/>
</dbReference>
<comment type="similarity">
    <text evidence="1 6">Belongs to the peptidase S1B family.</text>
</comment>
<organism evidence="7 8">
    <name type="scientific">Pseudobacteriovorax antillogorgiicola</name>
    <dbReference type="NCBI Taxonomy" id="1513793"/>
    <lineage>
        <taxon>Bacteria</taxon>
        <taxon>Pseudomonadati</taxon>
        <taxon>Bdellovibrionota</taxon>
        <taxon>Oligoflexia</taxon>
        <taxon>Oligoflexales</taxon>
        <taxon>Pseudobacteriovoracaceae</taxon>
        <taxon>Pseudobacteriovorax</taxon>
    </lineage>
</organism>
<keyword evidence="8" id="KW-1185">Reference proteome</keyword>
<dbReference type="EC" id="3.4.21.-" evidence="6"/>
<dbReference type="InterPro" id="IPR009003">
    <property type="entry name" value="Peptidase_S1_PA"/>
</dbReference>
<accession>A0A1Y6CJN0</accession>
<sequence>MSFAIIICLSVIFMTGCGESTSTSRLDTIFDELEGEFVTPESEDPFSRRVGVLWHHFPEFETSLPFCSAVLIKDDLVATNSHCIPADISSIYFDLEFRSLRAKIDDNIDEFPSKFNTMTYKGELSRKSFVPEYGFHFKEVLLNDKDVDMALVRISVTGRPGLLDSANGGEFKGGDVVLYSHFQGMPLFKSTNCTSWKKGKILYHDCDSSSGSSGGLLVSADSNEFVGLHRQGPVRNNSETAFERKRYESREEVFEMLCGDNCGQQEFYKAGNRAIPASDLIRAISDEK</sequence>
<dbReference type="Gene3D" id="2.40.10.10">
    <property type="entry name" value="Trypsin-like serine proteases"/>
    <property type="match status" value="2"/>
</dbReference>
<dbReference type="SUPFAM" id="SSF50494">
    <property type="entry name" value="Trypsin-like serine proteases"/>
    <property type="match status" value="1"/>
</dbReference>
<dbReference type="GO" id="GO:0006508">
    <property type="term" value="P:proteolysis"/>
    <property type="evidence" value="ECO:0007669"/>
    <property type="project" value="UniProtKB-KW"/>
</dbReference>
<keyword evidence="4 6" id="KW-0378">Hydrolase</keyword>
<proteinExistence type="inferred from homology"/>
<keyword evidence="2 6" id="KW-0645">Protease</keyword>
<evidence type="ECO:0000313" key="8">
    <source>
        <dbReference type="Proteomes" id="UP000192907"/>
    </source>
</evidence>
<dbReference type="RefSeq" id="WP_159455625.1">
    <property type="nucleotide sequence ID" value="NZ_FWZT01000024.1"/>
</dbReference>
<dbReference type="EMBL" id="FWZT01000024">
    <property type="protein sequence ID" value="SMF69018.1"/>
    <property type="molecule type" value="Genomic_DNA"/>
</dbReference>
<name>A0A1Y6CJN0_9BACT</name>
<protein>
    <recommendedName>
        <fullName evidence="6">Serine protease</fullName>
        <ecNumber evidence="6">3.4.21.-</ecNumber>
    </recommendedName>
</protein>
<keyword evidence="5 6" id="KW-0720">Serine protease</keyword>
<evidence type="ECO:0000256" key="4">
    <source>
        <dbReference type="ARBA" id="ARBA00022801"/>
    </source>
</evidence>
<evidence type="ECO:0000256" key="3">
    <source>
        <dbReference type="ARBA" id="ARBA00022729"/>
    </source>
</evidence>
<dbReference type="PRINTS" id="PR00839">
    <property type="entry name" value="V8PROTEASE"/>
</dbReference>
<evidence type="ECO:0000256" key="1">
    <source>
        <dbReference type="ARBA" id="ARBA00008764"/>
    </source>
</evidence>
<dbReference type="GO" id="GO:0008236">
    <property type="term" value="F:serine-type peptidase activity"/>
    <property type="evidence" value="ECO:0007669"/>
    <property type="project" value="UniProtKB-KW"/>
</dbReference>
<keyword evidence="3" id="KW-0732">Signal</keyword>
<dbReference type="InterPro" id="IPR008256">
    <property type="entry name" value="Peptidase_S1B"/>
</dbReference>